<evidence type="ECO:0000313" key="2">
    <source>
        <dbReference type="Proteomes" id="UP000031196"/>
    </source>
</evidence>
<organism evidence="1 2">
    <name type="scientific">Pseudarthrobacter phenanthrenivorans</name>
    <name type="common">Arthrobacter phenanthrenivorans</name>
    <dbReference type="NCBI Taxonomy" id="361575"/>
    <lineage>
        <taxon>Bacteria</taxon>
        <taxon>Bacillati</taxon>
        <taxon>Actinomycetota</taxon>
        <taxon>Actinomycetes</taxon>
        <taxon>Micrococcales</taxon>
        <taxon>Micrococcaceae</taxon>
        <taxon>Pseudarthrobacter</taxon>
    </lineage>
</organism>
<proteinExistence type="predicted"/>
<dbReference type="EMBL" id="JWTB01000007">
    <property type="protein sequence ID" value="KIC68977.1"/>
    <property type="molecule type" value="Genomic_DNA"/>
</dbReference>
<dbReference type="Proteomes" id="UP000031196">
    <property type="component" value="Unassembled WGS sequence"/>
</dbReference>
<dbReference type="OrthoDB" id="4932961at2"/>
<reference evidence="1 2" key="1">
    <citation type="submission" date="2014-12" db="EMBL/GenBank/DDBJ databases">
        <title>Genome sequencing of Arthrobacter phenanthrenivorans SWC37.</title>
        <authorList>
            <person name="Tan P.W."/>
            <person name="Chan K.-G."/>
        </authorList>
    </citation>
    <scope>NUCLEOTIDE SEQUENCE [LARGE SCALE GENOMIC DNA]</scope>
    <source>
        <strain evidence="1 2">SWC37</strain>
    </source>
</reference>
<protein>
    <submittedName>
        <fullName evidence="1">Uncharacterized protein</fullName>
    </submittedName>
</protein>
<dbReference type="RefSeq" id="WP_043450277.1">
    <property type="nucleotide sequence ID" value="NZ_JWTB01000007.1"/>
</dbReference>
<sequence>MTAAGRRFTVSTRLPRYRAALAQLPVSAGPADDVRGGVAVVPGSGDWWQGVLAARAGGALAVVLADPGMLPRGAVDGSPWPVDIPVIVDRPGLRADVVADAAQARQSSQPRMLTIDCAAPAAGMAGVVLDGIGWARSLMGAGLKLCSGASTTGATMALLEGWGVDGMATPVTLMASRTGGRRPGGLIRVVAHGDVRTEVTIDQPAGLVCIETSTGEGVFRAPLRYEAPARLALRRAMEACVSGQPPGDLADLLADMAVAAGIAAL</sequence>
<dbReference type="AlphaFoldDB" id="A0A0B4DJG0"/>
<name>A0A0B4DJG0_PSEPS</name>
<gene>
    <name evidence="1" type="ORF">RM50_04180</name>
</gene>
<evidence type="ECO:0000313" key="1">
    <source>
        <dbReference type="EMBL" id="KIC68977.1"/>
    </source>
</evidence>
<comment type="caution">
    <text evidence="1">The sequence shown here is derived from an EMBL/GenBank/DDBJ whole genome shotgun (WGS) entry which is preliminary data.</text>
</comment>
<accession>A0A0B4DJG0</accession>